<feature type="non-terminal residue" evidence="1">
    <location>
        <position position="1"/>
    </location>
</feature>
<dbReference type="OrthoDB" id="2488584at2759"/>
<evidence type="ECO:0000313" key="1">
    <source>
        <dbReference type="EMBL" id="CAI2193228.1"/>
    </source>
</evidence>
<gene>
    <name evidence="1" type="ORF">FWILDA_LOCUS15969</name>
</gene>
<protein>
    <submittedName>
        <fullName evidence="1">6380_t:CDS:1</fullName>
    </submittedName>
</protein>
<accession>A0A9W4T5A2</accession>
<dbReference type="EMBL" id="CAMKVN010009262">
    <property type="protein sequence ID" value="CAI2193228.1"/>
    <property type="molecule type" value="Genomic_DNA"/>
</dbReference>
<proteinExistence type="predicted"/>
<evidence type="ECO:0000313" key="2">
    <source>
        <dbReference type="Proteomes" id="UP001153678"/>
    </source>
</evidence>
<sequence length="111" mass="12978">EQELAQRQLKAKQRFAKVFSLAKTTINKAIELDLDEKLISILENFRETEIKQMLTINNTTYIQFDESEKENFVVVDEESNSEYRKSNESKINVNDIHKRPFLAAKNPVVKC</sequence>
<organism evidence="1 2">
    <name type="scientific">Funneliformis geosporum</name>
    <dbReference type="NCBI Taxonomy" id="1117311"/>
    <lineage>
        <taxon>Eukaryota</taxon>
        <taxon>Fungi</taxon>
        <taxon>Fungi incertae sedis</taxon>
        <taxon>Mucoromycota</taxon>
        <taxon>Glomeromycotina</taxon>
        <taxon>Glomeromycetes</taxon>
        <taxon>Glomerales</taxon>
        <taxon>Glomeraceae</taxon>
        <taxon>Funneliformis</taxon>
    </lineage>
</organism>
<dbReference type="AlphaFoldDB" id="A0A9W4T5A2"/>
<name>A0A9W4T5A2_9GLOM</name>
<reference evidence="1" key="1">
    <citation type="submission" date="2022-08" db="EMBL/GenBank/DDBJ databases">
        <authorList>
            <person name="Kallberg Y."/>
            <person name="Tangrot J."/>
            <person name="Rosling A."/>
        </authorList>
    </citation>
    <scope>NUCLEOTIDE SEQUENCE</scope>
    <source>
        <strain evidence="1">Wild A</strain>
    </source>
</reference>
<comment type="caution">
    <text evidence="1">The sequence shown here is derived from an EMBL/GenBank/DDBJ whole genome shotgun (WGS) entry which is preliminary data.</text>
</comment>
<dbReference type="Proteomes" id="UP001153678">
    <property type="component" value="Unassembled WGS sequence"/>
</dbReference>
<keyword evidence="2" id="KW-1185">Reference proteome</keyword>